<dbReference type="SMART" id="SM00947">
    <property type="entry name" value="Pro_CA"/>
    <property type="match status" value="1"/>
</dbReference>
<evidence type="ECO:0000256" key="3">
    <source>
        <dbReference type="ARBA" id="ARBA00012925"/>
    </source>
</evidence>
<dbReference type="InterPro" id="IPR036874">
    <property type="entry name" value="Carbonic_anhydrase_sf"/>
</dbReference>
<dbReference type="Pfam" id="PF00484">
    <property type="entry name" value="Pro_CA"/>
    <property type="match status" value="1"/>
</dbReference>
<evidence type="ECO:0000256" key="5">
    <source>
        <dbReference type="ARBA" id="ARBA00022833"/>
    </source>
</evidence>
<dbReference type="Gene3D" id="3.40.1050.10">
    <property type="entry name" value="Carbonic anhydrase"/>
    <property type="match status" value="1"/>
</dbReference>
<protein>
    <recommendedName>
        <fullName evidence="3">carbonic anhydrase</fullName>
        <ecNumber evidence="3">4.2.1.1</ecNumber>
    </recommendedName>
</protein>
<dbReference type="PANTHER" id="PTHR43175:SF3">
    <property type="entry name" value="CARBON DISULFIDE HYDROLASE"/>
    <property type="match status" value="1"/>
</dbReference>
<sequence length="197" mass="22216">MNKVERLESMLKKNEEFVAKGEGEKFKASKFSNKNMLVITCMDARLIKMLPEALDLKNGDANIIKTAGALVCEKSENVLRSILVSVYELGVEEIFVVGHHDCGMAGFCCDNLLEKWKDRSDIQQGVQQLANEGVNFERWLKGFDHVEDSVKESVSFLHEYPLLPQGIKIHGLIINPENGKVDHVTSLIKEEKVERTV</sequence>
<proteinExistence type="inferred from homology"/>
<accession>A0A1I5YCW4</accession>
<keyword evidence="5" id="KW-0862">Zinc</keyword>
<dbReference type="InterPro" id="IPR001765">
    <property type="entry name" value="Carbonic_anhydrase"/>
</dbReference>
<evidence type="ECO:0000313" key="8">
    <source>
        <dbReference type="Proteomes" id="UP000182762"/>
    </source>
</evidence>
<organism evidence="7 8">
    <name type="scientific">Priestia endophytica DSM 13796</name>
    <dbReference type="NCBI Taxonomy" id="1121089"/>
    <lineage>
        <taxon>Bacteria</taxon>
        <taxon>Bacillati</taxon>
        <taxon>Bacillota</taxon>
        <taxon>Bacilli</taxon>
        <taxon>Bacillales</taxon>
        <taxon>Bacillaceae</taxon>
        <taxon>Priestia</taxon>
    </lineage>
</organism>
<keyword evidence="4" id="KW-0479">Metal-binding</keyword>
<reference evidence="7 8" key="1">
    <citation type="submission" date="2016-10" db="EMBL/GenBank/DDBJ databases">
        <authorList>
            <person name="Varghese N."/>
            <person name="Submissions S."/>
        </authorList>
    </citation>
    <scope>NUCLEOTIDE SEQUENCE [LARGE SCALE GENOMIC DNA]</scope>
    <source>
        <strain evidence="7 8">DSM 13796</strain>
    </source>
</reference>
<dbReference type="SUPFAM" id="SSF53056">
    <property type="entry name" value="beta-carbonic anhydrase, cab"/>
    <property type="match status" value="1"/>
</dbReference>
<name>A0A1I5YCW4_9BACI</name>
<dbReference type="PANTHER" id="PTHR43175">
    <property type="entry name" value="CARBONIC ANHYDRASE"/>
    <property type="match status" value="1"/>
</dbReference>
<comment type="cofactor">
    <cofactor evidence="1">
        <name>Zn(2+)</name>
        <dbReference type="ChEBI" id="CHEBI:29105"/>
    </cofactor>
</comment>
<gene>
    <name evidence="7" type="ORF">SAMN02745910_01368</name>
</gene>
<evidence type="ECO:0000256" key="4">
    <source>
        <dbReference type="ARBA" id="ARBA00022723"/>
    </source>
</evidence>
<dbReference type="Proteomes" id="UP000182762">
    <property type="component" value="Unassembled WGS sequence"/>
</dbReference>
<comment type="caution">
    <text evidence="7">The sequence shown here is derived from an EMBL/GenBank/DDBJ whole genome shotgun (WGS) entry which is preliminary data.</text>
</comment>
<dbReference type="EC" id="4.2.1.1" evidence="3"/>
<keyword evidence="8" id="KW-1185">Reference proteome</keyword>
<evidence type="ECO:0000256" key="1">
    <source>
        <dbReference type="ARBA" id="ARBA00001947"/>
    </source>
</evidence>
<evidence type="ECO:0000256" key="6">
    <source>
        <dbReference type="ARBA" id="ARBA00048348"/>
    </source>
</evidence>
<comment type="catalytic activity">
    <reaction evidence="6">
        <text>hydrogencarbonate + H(+) = CO2 + H2O</text>
        <dbReference type="Rhea" id="RHEA:10748"/>
        <dbReference type="ChEBI" id="CHEBI:15377"/>
        <dbReference type="ChEBI" id="CHEBI:15378"/>
        <dbReference type="ChEBI" id="CHEBI:16526"/>
        <dbReference type="ChEBI" id="CHEBI:17544"/>
        <dbReference type="EC" id="4.2.1.1"/>
    </reaction>
</comment>
<evidence type="ECO:0000256" key="2">
    <source>
        <dbReference type="ARBA" id="ARBA00006217"/>
    </source>
</evidence>
<comment type="similarity">
    <text evidence="2">Belongs to the beta-class carbonic anhydrase family.</text>
</comment>
<evidence type="ECO:0000313" key="7">
    <source>
        <dbReference type="EMBL" id="SFQ41737.1"/>
    </source>
</evidence>
<dbReference type="CDD" id="cd03379">
    <property type="entry name" value="beta_CA_cladeD"/>
    <property type="match status" value="1"/>
</dbReference>
<dbReference type="EMBL" id="FOXX01000002">
    <property type="protein sequence ID" value="SFQ41737.1"/>
    <property type="molecule type" value="Genomic_DNA"/>
</dbReference>